<dbReference type="CDD" id="cd04647">
    <property type="entry name" value="LbH_MAT_like"/>
    <property type="match status" value="1"/>
</dbReference>
<dbReference type="SUPFAM" id="SSF51161">
    <property type="entry name" value="Trimeric LpxA-like enzymes"/>
    <property type="match status" value="1"/>
</dbReference>
<name>A0AAV3FH21_CLOPF</name>
<evidence type="ECO:0000313" key="3">
    <source>
        <dbReference type="EMBL" id="EIA18228.1"/>
    </source>
</evidence>
<dbReference type="GO" id="GO:0008374">
    <property type="term" value="F:O-acyltransferase activity"/>
    <property type="evidence" value="ECO:0007669"/>
    <property type="project" value="TreeGrafter"/>
</dbReference>
<dbReference type="PANTHER" id="PTHR23416:SF23">
    <property type="entry name" value="ACETYLTRANSFERASE C18B11.09C-RELATED"/>
    <property type="match status" value="1"/>
</dbReference>
<organism evidence="3 4">
    <name type="scientific">Clostridium perfringens F262</name>
    <dbReference type="NCBI Taxonomy" id="883064"/>
    <lineage>
        <taxon>Bacteria</taxon>
        <taxon>Bacillati</taxon>
        <taxon>Bacillota</taxon>
        <taxon>Clostridia</taxon>
        <taxon>Eubacteriales</taxon>
        <taxon>Clostridiaceae</taxon>
        <taxon>Clostridium</taxon>
    </lineage>
</organism>
<dbReference type="Pfam" id="PF00132">
    <property type="entry name" value="Hexapep"/>
    <property type="match status" value="1"/>
</dbReference>
<dbReference type="InterPro" id="IPR011004">
    <property type="entry name" value="Trimer_LpxA-like_sf"/>
</dbReference>
<evidence type="ECO:0000256" key="1">
    <source>
        <dbReference type="ARBA" id="ARBA00007274"/>
    </source>
</evidence>
<keyword evidence="2" id="KW-0808">Transferase</keyword>
<comment type="similarity">
    <text evidence="1">Belongs to the transferase hexapeptide repeat family.</text>
</comment>
<reference evidence="3 4" key="1">
    <citation type="journal article" date="2012" name="PLoS ONE">
        <title>Genome Sequencing and Analysis of a Type A Clostridium perfringens Isolate from a Case of Bovine Clostridial Abomasitis.</title>
        <authorList>
            <person name="Nowell V.J."/>
            <person name="Kropinski A.M."/>
            <person name="Songer J.G."/>
            <person name="Macinnes J.I."/>
            <person name="Parreira V.R."/>
            <person name="Prescott J.F."/>
        </authorList>
    </citation>
    <scope>NUCLEOTIDE SEQUENCE [LARGE SCALE GENOMIC DNA]</scope>
    <source>
        <strain evidence="3 4">F262</strain>
    </source>
</reference>
<evidence type="ECO:0000256" key="2">
    <source>
        <dbReference type="ARBA" id="ARBA00022679"/>
    </source>
</evidence>
<dbReference type="Pfam" id="PF14602">
    <property type="entry name" value="Hexapep_2"/>
    <property type="match status" value="1"/>
</dbReference>
<dbReference type="GO" id="GO:0005829">
    <property type="term" value="C:cytosol"/>
    <property type="evidence" value="ECO:0007669"/>
    <property type="project" value="TreeGrafter"/>
</dbReference>
<gene>
    <name evidence="3" type="ORF">HA1_02497</name>
</gene>
<comment type="caution">
    <text evidence="3">The sequence shown here is derived from an EMBL/GenBank/DDBJ whole genome shotgun (WGS) entry which is preliminary data.</text>
</comment>
<dbReference type="InterPro" id="IPR001451">
    <property type="entry name" value="Hexapep"/>
</dbReference>
<evidence type="ECO:0000313" key="4">
    <source>
        <dbReference type="Proteomes" id="UP000005358"/>
    </source>
</evidence>
<dbReference type="Gene3D" id="2.160.10.10">
    <property type="entry name" value="Hexapeptide repeat proteins"/>
    <property type="match status" value="1"/>
</dbReference>
<sequence length="178" mass="19565">MLKNKKINWGMNILGNIFVNKIPSRRIRIFYYKLLGAKLGKDVSICRNTDLLAANKLKIGNGVNIGWRCTIDARGGIEIHNNVVIASDSIVLTADHDINDKNFTARYKPIVIKDRAWICTRSTILGGVTIGEGAVVAAGSVVTKDVNPYTIVGGIPAKTIGKRNENLEYKIPKAPFLF</sequence>
<dbReference type="AlphaFoldDB" id="A0AAV3FH21"/>
<accession>A0AAV3FH21</accession>
<protein>
    <submittedName>
        <fullName evidence="3">Acetyltransferase</fullName>
    </submittedName>
</protein>
<dbReference type="InterPro" id="IPR051159">
    <property type="entry name" value="Hexapeptide_acetyltransf"/>
</dbReference>
<dbReference type="PANTHER" id="PTHR23416">
    <property type="entry name" value="SIALIC ACID SYNTHASE-RELATED"/>
    <property type="match status" value="1"/>
</dbReference>
<proteinExistence type="inferred from homology"/>
<dbReference type="Proteomes" id="UP000005358">
    <property type="component" value="Chromosome"/>
</dbReference>
<dbReference type="EMBL" id="AFES01000013">
    <property type="protein sequence ID" value="EIA18228.1"/>
    <property type="molecule type" value="Genomic_DNA"/>
</dbReference>